<organism evidence="1 2">
    <name type="scientific">Nitritalea halalkaliphila LW7</name>
    <dbReference type="NCBI Taxonomy" id="1189621"/>
    <lineage>
        <taxon>Bacteria</taxon>
        <taxon>Pseudomonadati</taxon>
        <taxon>Bacteroidota</taxon>
        <taxon>Cytophagia</taxon>
        <taxon>Cytophagales</taxon>
        <taxon>Cyclobacteriaceae</taxon>
        <taxon>Nitritalea</taxon>
    </lineage>
</organism>
<evidence type="ECO:0000313" key="1">
    <source>
        <dbReference type="EMBL" id="EIM78094.1"/>
    </source>
</evidence>
<dbReference type="AlphaFoldDB" id="I5C8E2"/>
<proteinExistence type="predicted"/>
<keyword evidence="2" id="KW-1185">Reference proteome</keyword>
<reference evidence="1 2" key="1">
    <citation type="submission" date="2012-05" db="EMBL/GenBank/DDBJ databases">
        <title>Genome sequence of Nitritalea halalkaliphila LW7.</title>
        <authorList>
            <person name="Jangir P.K."/>
            <person name="Singh A."/>
            <person name="Shivaji S."/>
            <person name="Sharma R."/>
        </authorList>
    </citation>
    <scope>NUCLEOTIDE SEQUENCE [LARGE SCALE GENOMIC DNA]</scope>
    <source>
        <strain evidence="1 2">LW7</strain>
    </source>
</reference>
<sequence length="226" mass="23428">MEIGGLSLNQRDLLNDIMSGCNERYLYANNIPLMDMTSSLVEVSFPDHLTNLRTSAAIDLSTFEIYSEDQLLLVQPFIEDLLSEEGLNLAKSKAVSFQQSIINSSLSYDEKIQLLTLCTGIITAAEFVEKGGIDLVANELGRTYFPNGRIQSCSVSSRNVLASAVIGLAGGAATGGYAGASVGTFTVPVLGTVAGGVGGAVFGGAAGFVSGLVSGVAGELLTSCGR</sequence>
<gene>
    <name evidence="1" type="ORF">A3SI_04807</name>
</gene>
<comment type="caution">
    <text evidence="1">The sequence shown here is derived from an EMBL/GenBank/DDBJ whole genome shotgun (WGS) entry which is preliminary data.</text>
</comment>
<accession>I5C8E2</accession>
<protein>
    <submittedName>
        <fullName evidence="1">Uncharacterized protein</fullName>
    </submittedName>
</protein>
<evidence type="ECO:0000313" key="2">
    <source>
        <dbReference type="Proteomes" id="UP000005551"/>
    </source>
</evidence>
<dbReference type="EMBL" id="AJYA01000009">
    <property type="protein sequence ID" value="EIM78094.1"/>
    <property type="molecule type" value="Genomic_DNA"/>
</dbReference>
<dbReference type="RefSeq" id="WP_009053737.1">
    <property type="nucleotide sequence ID" value="NZ_AJYA01000009.1"/>
</dbReference>
<dbReference type="Proteomes" id="UP000005551">
    <property type="component" value="Unassembled WGS sequence"/>
</dbReference>
<name>I5C8E2_9BACT</name>